<organism evidence="1 2">
    <name type="scientific">Brassica napus</name>
    <name type="common">Rape</name>
    <dbReference type="NCBI Taxonomy" id="3708"/>
    <lineage>
        <taxon>Eukaryota</taxon>
        <taxon>Viridiplantae</taxon>
        <taxon>Streptophyta</taxon>
        <taxon>Embryophyta</taxon>
        <taxon>Tracheophyta</taxon>
        <taxon>Spermatophyta</taxon>
        <taxon>Magnoliopsida</taxon>
        <taxon>eudicotyledons</taxon>
        <taxon>Gunneridae</taxon>
        <taxon>Pentapetalae</taxon>
        <taxon>rosids</taxon>
        <taxon>malvids</taxon>
        <taxon>Brassicales</taxon>
        <taxon>Brassicaceae</taxon>
        <taxon>Brassiceae</taxon>
        <taxon>Brassica</taxon>
    </lineage>
</organism>
<sequence>MAERIVKCLMKLDLDETYAYVHISNACYSWVFQEAVEQRTLDSQNINNKFNVKNYLNLVSGRRKGSIVT</sequence>
<proteinExistence type="predicted"/>
<evidence type="ECO:0000313" key="1">
    <source>
        <dbReference type="EMBL" id="KAH0939211.1"/>
    </source>
</evidence>
<accession>A0ABQ8EC17</accession>
<gene>
    <name evidence="1" type="ORF">HID58_006672</name>
</gene>
<dbReference type="EMBL" id="JAGKQM010000002">
    <property type="protein sequence ID" value="KAH0939211.1"/>
    <property type="molecule type" value="Genomic_DNA"/>
</dbReference>
<protein>
    <submittedName>
        <fullName evidence="1">Uncharacterized protein</fullName>
    </submittedName>
</protein>
<name>A0ABQ8EC17_BRANA</name>
<dbReference type="Proteomes" id="UP000824890">
    <property type="component" value="Unassembled WGS sequence"/>
</dbReference>
<evidence type="ECO:0000313" key="2">
    <source>
        <dbReference type="Proteomes" id="UP000824890"/>
    </source>
</evidence>
<comment type="caution">
    <text evidence="1">The sequence shown here is derived from an EMBL/GenBank/DDBJ whole genome shotgun (WGS) entry which is preliminary data.</text>
</comment>
<reference evidence="1 2" key="1">
    <citation type="submission" date="2021-05" db="EMBL/GenBank/DDBJ databases">
        <title>Genome Assembly of Synthetic Allotetraploid Brassica napus Reveals Homoeologous Exchanges between Subgenomes.</title>
        <authorList>
            <person name="Davis J.T."/>
        </authorList>
    </citation>
    <scope>NUCLEOTIDE SEQUENCE [LARGE SCALE GENOMIC DNA]</scope>
    <source>
        <strain evidence="2">cv. Da-Ae</strain>
        <tissue evidence="1">Seedling</tissue>
    </source>
</reference>
<keyword evidence="2" id="KW-1185">Reference proteome</keyword>